<name>A0A9X1RFQ7_9BURK</name>
<dbReference type="RefSeq" id="WP_238461799.1">
    <property type="nucleotide sequence ID" value="NZ_JAKLJA010000001.1"/>
</dbReference>
<sequence>MSEQHNPVTEDEIHAYVDGTLAQARRADVERELERNPELAARASDFFALNNLLHERYDRVMSEPVPARLRVEAVGGSGSGGSGGSGGSSDSSGEPGRRRVREAANWPKFAGLAAALVLGVGIGWGTHYGAAMIDGTAGRGDQHADLHTVSADSTMNFVHEAALAHVVYMPEVERPDTMGARREQDFVQWLASRLGTNVQAPMLEKSGFELSGGRLLPGADGDVAQFMYHNAQGERVTLCISHRKTSSNTTAFKLYQDGSVNVFYWIDGDFGYALSGGIDRKVLLQLAHDVYAQLTPTPTPTPR</sequence>
<gene>
    <name evidence="2" type="ORF">L5014_01425</name>
</gene>
<feature type="compositionally biased region" description="Gly residues" evidence="1">
    <location>
        <begin position="75"/>
        <end position="87"/>
    </location>
</feature>
<dbReference type="Proteomes" id="UP001139308">
    <property type="component" value="Unassembled WGS sequence"/>
</dbReference>
<keyword evidence="3" id="KW-1185">Reference proteome</keyword>
<accession>A0A9X1RFQ7</accession>
<dbReference type="EMBL" id="JAKLJA010000001">
    <property type="protein sequence ID" value="MCG5072031.1"/>
    <property type="molecule type" value="Genomic_DNA"/>
</dbReference>
<feature type="region of interest" description="Disordered" evidence="1">
    <location>
        <begin position="73"/>
        <end position="99"/>
    </location>
</feature>
<evidence type="ECO:0000313" key="3">
    <source>
        <dbReference type="Proteomes" id="UP001139308"/>
    </source>
</evidence>
<dbReference type="AlphaFoldDB" id="A0A9X1RFQ7"/>
<evidence type="ECO:0000313" key="2">
    <source>
        <dbReference type="EMBL" id="MCG5072031.1"/>
    </source>
</evidence>
<comment type="caution">
    <text evidence="2">The sequence shown here is derived from an EMBL/GenBank/DDBJ whole genome shotgun (WGS) entry which is preliminary data.</text>
</comment>
<organism evidence="2 3">
    <name type="scientific">Paraburkholderia tagetis</name>
    <dbReference type="NCBI Taxonomy" id="2913261"/>
    <lineage>
        <taxon>Bacteria</taxon>
        <taxon>Pseudomonadati</taxon>
        <taxon>Pseudomonadota</taxon>
        <taxon>Betaproteobacteria</taxon>
        <taxon>Burkholderiales</taxon>
        <taxon>Burkholderiaceae</taxon>
        <taxon>Paraburkholderia</taxon>
    </lineage>
</organism>
<evidence type="ECO:0000256" key="1">
    <source>
        <dbReference type="SAM" id="MobiDB-lite"/>
    </source>
</evidence>
<protein>
    <submittedName>
        <fullName evidence="2">Anti-sigma factor</fullName>
    </submittedName>
</protein>
<reference evidence="2" key="1">
    <citation type="submission" date="2022-01" db="EMBL/GenBank/DDBJ databases">
        <title>Genome sequence and assembly of Parabukholderia sp. RG36.</title>
        <authorList>
            <person name="Chhetri G."/>
        </authorList>
    </citation>
    <scope>NUCLEOTIDE SEQUENCE</scope>
    <source>
        <strain evidence="2">RG36</strain>
    </source>
</reference>
<proteinExistence type="predicted"/>